<dbReference type="OrthoDB" id="192733at2759"/>
<feature type="transmembrane region" description="Helical" evidence="12">
    <location>
        <begin position="326"/>
        <end position="344"/>
    </location>
</feature>
<evidence type="ECO:0000256" key="1">
    <source>
        <dbReference type="ARBA" id="ARBA00004128"/>
    </source>
</evidence>
<dbReference type="PANTHER" id="PTHR23519">
    <property type="entry name" value="AUTOPHAGY-RELATED PROTEIN 22"/>
    <property type="match status" value="1"/>
</dbReference>
<evidence type="ECO:0000256" key="5">
    <source>
        <dbReference type="ARBA" id="ARBA00022692"/>
    </source>
</evidence>
<sequence>MRQRKARFPGEDTQPISKKELRGWYSYCVAAEVFAVSGVGSFLPVTLEQLARERGVLRSDGETSCINIPTRNLQERENAPCVIQLFGSTINTSSFALYTFSVAVFVQVLTLISISAIADHGNNRKRLLLTLSFTGATACMLFLVVSPGIYLVGSGLVIVSVTCLGTTFALLNSYLPLIVSNHLSVLVTDNETLQLHSINPEQDFGNDEEEYDLSENEDSHDRLHSRFRGSQKSMSQALKLSSKISSKGVGIGYAAAVLVQVLSIAILVTFSKVSPRHSKTTVPVRIVLFLVGTWWAAFTVPTALWLRHRPGPPLPIDMTSRRAQGWTLWISYIVFAWHSLWKTIKMATQLRQLFTFLVAWFLLSDAIATVSGAAILFAKTELQMKTEALAGLSITATISGIVGAYSWPVVGRMLGLQSKYVIVLCISLFEMIPLYGLLGFVPVVKSWGFGGLQQQWEIFPLGFILGFVMGGLNTYCRSVFGVLIPPNKEAAFFALYAVTDKGSSVIGPAIVGRIVDGTGSIRVAFWFLAVLILLPIPLIWLIDVQKGEHEALAMSANCYSSFIEDDLARDSSSDRRHSEEQCFLERAN</sequence>
<proteinExistence type="inferred from homology"/>
<keyword evidence="9 12" id="KW-0472">Membrane</keyword>
<evidence type="ECO:0000256" key="10">
    <source>
        <dbReference type="ARBA" id="ARBA00023180"/>
    </source>
</evidence>
<feature type="transmembrane region" description="Helical" evidence="12">
    <location>
        <begin position="95"/>
        <end position="118"/>
    </location>
</feature>
<keyword evidence="10" id="KW-0325">Glycoprotein</keyword>
<dbReference type="InterPro" id="IPR050495">
    <property type="entry name" value="ATG22/LtaA_families"/>
</dbReference>
<evidence type="ECO:0000313" key="14">
    <source>
        <dbReference type="Proteomes" id="UP000799441"/>
    </source>
</evidence>
<dbReference type="Gene3D" id="1.20.1250.20">
    <property type="entry name" value="MFS general substrate transporter like domains"/>
    <property type="match status" value="1"/>
</dbReference>
<keyword evidence="6 12" id="KW-0029">Amino-acid transport</keyword>
<dbReference type="InterPro" id="IPR024671">
    <property type="entry name" value="Atg22-like"/>
</dbReference>
<keyword evidence="3 12" id="KW-0813">Transport</keyword>
<dbReference type="InterPro" id="IPR036259">
    <property type="entry name" value="MFS_trans_sf"/>
</dbReference>
<feature type="transmembrane region" description="Helical" evidence="12">
    <location>
        <begin position="420"/>
        <end position="444"/>
    </location>
</feature>
<protein>
    <recommendedName>
        <fullName evidence="12">Autophagy-related protein</fullName>
    </recommendedName>
</protein>
<evidence type="ECO:0000256" key="9">
    <source>
        <dbReference type="ARBA" id="ARBA00023136"/>
    </source>
</evidence>
<comment type="function">
    <text evidence="11 12">Vacuolar effluxer which mediate the efflux of amino acids resulting from autophagic degradation. The release of autophagic amino acids allows the maintenance of protein synthesis and viability during nitrogen starvation.</text>
</comment>
<evidence type="ECO:0000256" key="2">
    <source>
        <dbReference type="ARBA" id="ARBA00006978"/>
    </source>
</evidence>
<dbReference type="SUPFAM" id="SSF103473">
    <property type="entry name" value="MFS general substrate transporter"/>
    <property type="match status" value="1"/>
</dbReference>
<evidence type="ECO:0000256" key="3">
    <source>
        <dbReference type="ARBA" id="ARBA00022448"/>
    </source>
</evidence>
<comment type="caution">
    <text evidence="13">The sequence shown here is derived from an EMBL/GenBank/DDBJ whole genome shotgun (WGS) entry which is preliminary data.</text>
</comment>
<dbReference type="Pfam" id="PF11700">
    <property type="entry name" value="ATG22"/>
    <property type="match status" value="1"/>
</dbReference>
<keyword evidence="7 12" id="KW-1133">Transmembrane helix</keyword>
<dbReference type="PANTHER" id="PTHR23519:SF3">
    <property type="entry name" value="AUTOPHAGY-RELATED PROTEIN 22-2"/>
    <property type="match status" value="1"/>
</dbReference>
<keyword evidence="14" id="KW-1185">Reference proteome</keyword>
<evidence type="ECO:0000256" key="7">
    <source>
        <dbReference type="ARBA" id="ARBA00022989"/>
    </source>
</evidence>
<name>A0A9P4QDV2_9PEZI</name>
<feature type="transmembrane region" description="Helical" evidence="12">
    <location>
        <begin position="356"/>
        <end position="377"/>
    </location>
</feature>
<comment type="subcellular location">
    <subcellularLocation>
        <location evidence="1 12">Vacuole membrane</location>
        <topology evidence="1 12">Multi-pass membrane protein</topology>
    </subcellularLocation>
</comment>
<keyword evidence="5 12" id="KW-0812">Transmembrane</keyword>
<feature type="transmembrane region" description="Helical" evidence="12">
    <location>
        <begin position="456"/>
        <end position="475"/>
    </location>
</feature>
<dbReference type="AlphaFoldDB" id="A0A9P4QDV2"/>
<dbReference type="EMBL" id="MU003779">
    <property type="protein sequence ID" value="KAF2723019.1"/>
    <property type="molecule type" value="Genomic_DNA"/>
</dbReference>
<gene>
    <name evidence="13" type="ORF">K431DRAFT_220822</name>
</gene>
<dbReference type="InterPro" id="IPR044738">
    <property type="entry name" value="Atg22"/>
</dbReference>
<organism evidence="13 14">
    <name type="scientific">Polychaeton citri CBS 116435</name>
    <dbReference type="NCBI Taxonomy" id="1314669"/>
    <lineage>
        <taxon>Eukaryota</taxon>
        <taxon>Fungi</taxon>
        <taxon>Dikarya</taxon>
        <taxon>Ascomycota</taxon>
        <taxon>Pezizomycotina</taxon>
        <taxon>Dothideomycetes</taxon>
        <taxon>Dothideomycetidae</taxon>
        <taxon>Capnodiales</taxon>
        <taxon>Capnodiaceae</taxon>
        <taxon>Polychaeton</taxon>
    </lineage>
</organism>
<feature type="transmembrane region" description="Helical" evidence="12">
    <location>
        <begin position="389"/>
        <end position="408"/>
    </location>
</feature>
<dbReference type="GO" id="GO:0032974">
    <property type="term" value="P:amino acid transmembrane export from vacuole"/>
    <property type="evidence" value="ECO:0007669"/>
    <property type="project" value="InterPro"/>
</dbReference>
<keyword evidence="4 12" id="KW-0926">Vacuole</keyword>
<reference evidence="13" key="1">
    <citation type="journal article" date="2020" name="Stud. Mycol.">
        <title>101 Dothideomycetes genomes: a test case for predicting lifestyles and emergence of pathogens.</title>
        <authorList>
            <person name="Haridas S."/>
            <person name="Albert R."/>
            <person name="Binder M."/>
            <person name="Bloem J."/>
            <person name="Labutti K."/>
            <person name="Salamov A."/>
            <person name="Andreopoulos B."/>
            <person name="Baker S."/>
            <person name="Barry K."/>
            <person name="Bills G."/>
            <person name="Bluhm B."/>
            <person name="Cannon C."/>
            <person name="Castanera R."/>
            <person name="Culley D."/>
            <person name="Daum C."/>
            <person name="Ezra D."/>
            <person name="Gonzalez J."/>
            <person name="Henrissat B."/>
            <person name="Kuo A."/>
            <person name="Liang C."/>
            <person name="Lipzen A."/>
            <person name="Lutzoni F."/>
            <person name="Magnuson J."/>
            <person name="Mondo S."/>
            <person name="Nolan M."/>
            <person name="Ohm R."/>
            <person name="Pangilinan J."/>
            <person name="Park H.-J."/>
            <person name="Ramirez L."/>
            <person name="Alfaro M."/>
            <person name="Sun H."/>
            <person name="Tritt A."/>
            <person name="Yoshinaga Y."/>
            <person name="Zwiers L.-H."/>
            <person name="Turgeon B."/>
            <person name="Goodwin S."/>
            <person name="Spatafora J."/>
            <person name="Crous P."/>
            <person name="Grigoriev I."/>
        </authorList>
    </citation>
    <scope>NUCLEOTIDE SEQUENCE</scope>
    <source>
        <strain evidence="13">CBS 116435</strain>
    </source>
</reference>
<evidence type="ECO:0000256" key="11">
    <source>
        <dbReference type="ARBA" id="ARBA00024801"/>
    </source>
</evidence>
<dbReference type="GO" id="GO:0005774">
    <property type="term" value="C:vacuolar membrane"/>
    <property type="evidence" value="ECO:0007669"/>
    <property type="project" value="UniProtKB-SubCell"/>
</dbReference>
<feature type="transmembrane region" description="Helical" evidence="12">
    <location>
        <begin position="151"/>
        <end position="171"/>
    </location>
</feature>
<comment type="similarity">
    <text evidence="2 12">Belongs to the ATG22 family.</text>
</comment>
<evidence type="ECO:0000256" key="4">
    <source>
        <dbReference type="ARBA" id="ARBA00022554"/>
    </source>
</evidence>
<dbReference type="GO" id="GO:0006914">
    <property type="term" value="P:autophagy"/>
    <property type="evidence" value="ECO:0007669"/>
    <property type="project" value="UniProtKB-KW"/>
</dbReference>
<evidence type="ECO:0000313" key="13">
    <source>
        <dbReference type="EMBL" id="KAF2723019.1"/>
    </source>
</evidence>
<accession>A0A9P4QDV2</accession>
<evidence type="ECO:0000256" key="6">
    <source>
        <dbReference type="ARBA" id="ARBA00022970"/>
    </source>
</evidence>
<feature type="transmembrane region" description="Helical" evidence="12">
    <location>
        <begin position="523"/>
        <end position="542"/>
    </location>
</feature>
<feature type="transmembrane region" description="Helical" evidence="12">
    <location>
        <begin position="127"/>
        <end position="145"/>
    </location>
</feature>
<evidence type="ECO:0000256" key="12">
    <source>
        <dbReference type="RuleBase" id="RU363073"/>
    </source>
</evidence>
<dbReference type="CDD" id="cd17483">
    <property type="entry name" value="MFS_Atg22_like"/>
    <property type="match status" value="1"/>
</dbReference>
<keyword evidence="8 12" id="KW-0072">Autophagy</keyword>
<feature type="transmembrane region" description="Helical" evidence="12">
    <location>
        <begin position="249"/>
        <end position="270"/>
    </location>
</feature>
<dbReference type="Proteomes" id="UP000799441">
    <property type="component" value="Unassembled WGS sequence"/>
</dbReference>
<evidence type="ECO:0000256" key="8">
    <source>
        <dbReference type="ARBA" id="ARBA00023006"/>
    </source>
</evidence>
<feature type="transmembrane region" description="Helical" evidence="12">
    <location>
        <begin position="282"/>
        <end position="306"/>
    </location>
</feature>